<gene>
    <name evidence="1" type="ORF">ENR59_07895</name>
</gene>
<dbReference type="EMBL" id="DSRP01000545">
    <property type="protein sequence ID" value="HGG92859.1"/>
    <property type="molecule type" value="Genomic_DNA"/>
</dbReference>
<comment type="caution">
    <text evidence="1">The sequence shown here is derived from an EMBL/GenBank/DDBJ whole genome shotgun (WGS) entry which is preliminary data.</text>
</comment>
<sequence>MSQDATTTRLTACLASLRRLKETSALREAMEREILLSVLLANRDRISEFPTLEGDQANLIAAVTGRAELLPAHQRYRDWMAHFLTALNQYDVAERTKAEDQAKALREQLANLETLLVKCLQGYILLAALIRDEFNDVILRHFGESALADIDELTHAGYSDDLYWKALFDRFVTGFIAKTYEDLLARDSFSLAREGSFVAARFPLDAFLSALPGTDKIIDKTRVQQAFEDAGASPQTRAVIQSIAAMLAGADPPLLPGRPGRADLELLGAMASLDPAAEGFVAGSGEAAQEGDAARQGFLRDQMLALATGAAMALGLVREDLTRALSGFTPKERENILAVIGAFDTNSLQAGWALMLEYALCALLAGRTEDEGGKVQVKSQRHRRAPRAKVEELAAHGFNRVRRKMFFEDDPAGGDWLLFKARSGQELAEALNMANMGPELSQGLTALWTRKEFKAEAVALVNLGLLAKTAPNLQAKLAEILTRLGLVKSGAPPA</sequence>
<protein>
    <submittedName>
        <fullName evidence="1">Uncharacterized protein</fullName>
    </submittedName>
</protein>
<organism evidence="1">
    <name type="scientific">Fundidesulfovibrio putealis</name>
    <dbReference type="NCBI Taxonomy" id="270496"/>
    <lineage>
        <taxon>Bacteria</taxon>
        <taxon>Pseudomonadati</taxon>
        <taxon>Thermodesulfobacteriota</taxon>
        <taxon>Desulfovibrionia</taxon>
        <taxon>Desulfovibrionales</taxon>
        <taxon>Desulfovibrionaceae</taxon>
        <taxon>Fundidesulfovibrio</taxon>
    </lineage>
</organism>
<dbReference type="AlphaFoldDB" id="A0A7C4AHG2"/>
<proteinExistence type="predicted"/>
<reference evidence="1" key="1">
    <citation type="journal article" date="2020" name="mSystems">
        <title>Genome- and Community-Level Interaction Insights into Carbon Utilization and Element Cycling Functions of Hydrothermarchaeota in Hydrothermal Sediment.</title>
        <authorList>
            <person name="Zhou Z."/>
            <person name="Liu Y."/>
            <person name="Xu W."/>
            <person name="Pan J."/>
            <person name="Luo Z.H."/>
            <person name="Li M."/>
        </authorList>
    </citation>
    <scope>NUCLEOTIDE SEQUENCE [LARGE SCALE GENOMIC DNA]</scope>
    <source>
        <strain evidence="1">SpSt-413</strain>
    </source>
</reference>
<evidence type="ECO:0000313" key="1">
    <source>
        <dbReference type="EMBL" id="HGG92859.1"/>
    </source>
</evidence>
<name>A0A7C4AHG2_9BACT</name>
<accession>A0A7C4AHG2</accession>